<keyword evidence="2" id="KW-1185">Reference proteome</keyword>
<protein>
    <submittedName>
        <fullName evidence="1">Uncharacterized protein</fullName>
    </submittedName>
</protein>
<proteinExistence type="predicted"/>
<dbReference type="STRING" id="742817.HMPREF9449_00233"/>
<dbReference type="AlphaFoldDB" id="H1DD97"/>
<evidence type="ECO:0000313" key="1">
    <source>
        <dbReference type="EMBL" id="EHP50906.1"/>
    </source>
</evidence>
<accession>H1DD97</accession>
<comment type="caution">
    <text evidence="1">The sequence shown here is derived from an EMBL/GenBank/DDBJ whole genome shotgun (WGS) entry which is preliminary data.</text>
</comment>
<dbReference type="EMBL" id="ADMC01000002">
    <property type="protein sequence ID" value="EHP50906.1"/>
    <property type="molecule type" value="Genomic_DNA"/>
</dbReference>
<name>H1DD97_9BACT</name>
<sequence length="160" mass="18121">MNARIIRCGLSLFVIVGVVVIPWTQQESTTLSFCGMATKKNNIMENFMDSVIDCLADSNNEEEAKEKFAGMLAAKRNPEFALKMIMEKIQTSFEEDLNKIIKDNYNNSIMLDLLCKSSIASNIEAFKSSSTMHIMSGLSKSQYDLFVDKIAKEIMNKYFE</sequence>
<reference evidence="1 2" key="1">
    <citation type="submission" date="2012-01" db="EMBL/GenBank/DDBJ databases">
        <title>The Genome Sequence of Odoribacter laneus YIT 12061.</title>
        <authorList>
            <consortium name="The Broad Institute Genome Sequencing Platform"/>
            <person name="Earl A."/>
            <person name="Ward D."/>
            <person name="Feldgarden M."/>
            <person name="Gevers D."/>
            <person name="Morotomi M."/>
            <person name="Young S.K."/>
            <person name="Zeng Q."/>
            <person name="Gargeya S."/>
            <person name="Fitzgerald M."/>
            <person name="Haas B."/>
            <person name="Abouelleil A."/>
            <person name="Alvarado L."/>
            <person name="Arachchi H.M."/>
            <person name="Berlin A."/>
            <person name="Chapman S.B."/>
            <person name="Gearin G."/>
            <person name="Goldberg J."/>
            <person name="Griggs A."/>
            <person name="Gujja S."/>
            <person name="Hansen M."/>
            <person name="Heiman D."/>
            <person name="Howarth C."/>
            <person name="Larimer J."/>
            <person name="Lui A."/>
            <person name="MacDonald P.J.P."/>
            <person name="McCowen C."/>
            <person name="Montmayeur A."/>
            <person name="Murphy C."/>
            <person name="Neiman D."/>
            <person name="Pearson M."/>
            <person name="Priest M."/>
            <person name="Roberts A."/>
            <person name="Saif S."/>
            <person name="Shea T."/>
            <person name="Sisk P."/>
            <person name="Stolte C."/>
            <person name="Sykes S."/>
            <person name="Wortman J."/>
            <person name="Nusbaum C."/>
            <person name="Birren B."/>
        </authorList>
    </citation>
    <scope>NUCLEOTIDE SEQUENCE [LARGE SCALE GENOMIC DNA]</scope>
    <source>
        <strain evidence="1 2">YIT 12061</strain>
    </source>
</reference>
<organism evidence="1 2">
    <name type="scientific">Odoribacter laneus YIT 12061</name>
    <dbReference type="NCBI Taxonomy" id="742817"/>
    <lineage>
        <taxon>Bacteria</taxon>
        <taxon>Pseudomonadati</taxon>
        <taxon>Bacteroidota</taxon>
        <taxon>Bacteroidia</taxon>
        <taxon>Bacteroidales</taxon>
        <taxon>Odoribacteraceae</taxon>
        <taxon>Odoribacter</taxon>
    </lineage>
</organism>
<evidence type="ECO:0000313" key="2">
    <source>
        <dbReference type="Proteomes" id="UP000004892"/>
    </source>
</evidence>
<dbReference type="HOGENOM" id="CLU_1650400_0_0_10"/>
<dbReference type="PATRIC" id="fig|742817.3.peg.240"/>
<dbReference type="RefSeq" id="WP_009135387.1">
    <property type="nucleotide sequence ID" value="NZ_JH594596.1"/>
</dbReference>
<gene>
    <name evidence="1" type="ORF">HMPREF9449_00233</name>
</gene>
<dbReference type="eggNOG" id="ENOG502ZDQ4">
    <property type="taxonomic scope" value="Bacteria"/>
</dbReference>
<dbReference type="Proteomes" id="UP000004892">
    <property type="component" value="Unassembled WGS sequence"/>
</dbReference>
<dbReference type="GeneID" id="98070736"/>